<evidence type="ECO:0000313" key="4">
    <source>
        <dbReference type="Proteomes" id="UP001139461"/>
    </source>
</evidence>
<evidence type="ECO:0000313" key="3">
    <source>
        <dbReference type="EMBL" id="MCG2420534.1"/>
    </source>
</evidence>
<evidence type="ECO:0000259" key="2">
    <source>
        <dbReference type="Pfam" id="PF18962"/>
    </source>
</evidence>
<organism evidence="3 4">
    <name type="scientific">Aequorivita vitellina</name>
    <dbReference type="NCBI Taxonomy" id="2874475"/>
    <lineage>
        <taxon>Bacteria</taxon>
        <taxon>Pseudomonadati</taxon>
        <taxon>Bacteroidota</taxon>
        <taxon>Flavobacteriia</taxon>
        <taxon>Flavobacteriales</taxon>
        <taxon>Flavobacteriaceae</taxon>
        <taxon>Aequorivita</taxon>
    </lineage>
</organism>
<dbReference type="InterPro" id="IPR026444">
    <property type="entry name" value="Secre_tail"/>
</dbReference>
<name>A0A9X1QZ81_9FLAO</name>
<dbReference type="Proteomes" id="UP001139461">
    <property type="component" value="Unassembled WGS sequence"/>
</dbReference>
<accession>A0A9X1QZ81</accession>
<gene>
    <name evidence="3" type="ORF">K8089_16045</name>
</gene>
<reference evidence="3" key="1">
    <citation type="submission" date="2021-09" db="EMBL/GenBank/DDBJ databases">
        <title>Genome of Aequorivita sp. strain F47161.</title>
        <authorList>
            <person name="Wang Y."/>
        </authorList>
    </citation>
    <scope>NUCLEOTIDE SEQUENCE</scope>
    <source>
        <strain evidence="3">F47161</strain>
    </source>
</reference>
<sequence>SDNALAGFSYYPNPVTDVLSLKAASNIEAVSIYNLLGQEVLRTEVGATTSDINLSGITTGAYVMKVTVNGQTGTYKILKN</sequence>
<keyword evidence="4" id="KW-1185">Reference proteome</keyword>
<dbReference type="EMBL" id="JAIRBA010000080">
    <property type="protein sequence ID" value="MCG2420534.1"/>
    <property type="molecule type" value="Genomic_DNA"/>
</dbReference>
<protein>
    <submittedName>
        <fullName evidence="3">T9SS type A sorting domain-containing protein</fullName>
    </submittedName>
</protein>
<keyword evidence="1" id="KW-0732">Signal</keyword>
<dbReference type="NCBIfam" id="TIGR04183">
    <property type="entry name" value="Por_Secre_tail"/>
    <property type="match status" value="1"/>
</dbReference>
<dbReference type="AlphaFoldDB" id="A0A9X1QZ81"/>
<evidence type="ECO:0000256" key="1">
    <source>
        <dbReference type="ARBA" id="ARBA00022729"/>
    </source>
</evidence>
<comment type="caution">
    <text evidence="3">The sequence shown here is derived from an EMBL/GenBank/DDBJ whole genome shotgun (WGS) entry which is preliminary data.</text>
</comment>
<dbReference type="RefSeq" id="WP_237604299.1">
    <property type="nucleotide sequence ID" value="NZ_JAIRBA010000080.1"/>
</dbReference>
<feature type="domain" description="Secretion system C-terminal sorting" evidence="2">
    <location>
        <begin position="11"/>
        <end position="77"/>
    </location>
</feature>
<proteinExistence type="predicted"/>
<feature type="non-terminal residue" evidence="3">
    <location>
        <position position="1"/>
    </location>
</feature>
<dbReference type="Pfam" id="PF18962">
    <property type="entry name" value="Por_Secre_tail"/>
    <property type="match status" value="1"/>
</dbReference>